<sequence>MKLGPKEFVALEDDPYWYKDAVVYEAHVRAFRDSDGDGTGDFRGLAEKLDYLQDLGITAIWLTPFCPSPLRDDGYDISSYTDINPAYGNLRDFKEFLGGAHERGIRVITELVLNHTSDQHIWFQRARRAAPNSRWRNFYVWSDTRERYEEARIIFRDFEPSNWSWDHLAKAYYWHRFYSHQPDLNYDNPDVQRAMLRVIDSWLSLGVDGLRLDAVPYLYERDGTNCENLPETYEFLKKLRAHVDKRFKNRMFLGEANQWPEDAVAYFGEGDQCHMAFHFPLMTRMFMALRMEDRFPIIDILDQTPAIPDSCQWALFLRNHDELTLEMVTDEARDYMYRVYAQDPRMRVNLGIRRRLAPLLENNRRRIEMMNGLLLSLPGTPVIYYGDEIGMGDNYYLGDRNGVRTPMQWSADRNAGFSSANPQKLYLPVIIDPEYHYESLNVEAQQNNPSSLLWWMKRLISLRRRFQAFGRGSIQFLNPANPKILAYIREYQEERILIVANLSRFVQYVELDLSAYQGVVPIELFGRTEFPAVSELPYLLTLGPHSFYWFLLESKRETKESMEVASHVLELPLLTVAKDWESVFRGKAKEELEAHLPGYLKSCRWFGGKAQKVSLTEIIEAIPIPDKQLLAHLTIVRVDYLDRDSEEYVLPLNYVAGEQADALMKEHPLSTVARVQVKSKNETGILYDALVDKQFSFELFHVIASHHRRKGRRGELFATTTRFFRRPRKTEPPLEPFIPNVEQSNTSIIYGDRYILKLFRRPDRGINPDLEIGLFLNERNVSIAPVAGAIEYRVKGAEPTTVAILMNFIPNEGDAWRYTLEHLGHYYENALARTTREAEPAVPAMHPLELVGKEPSDLAQEMIGPYMEAARLIGRRTAELHVALASNRENPDFAPEPFSKLYQRSLYQSMRNLTLKSFGLLNQFMKILPEGIRLEAQQISAQEKEILSRFRSLVDRKVTAMRIRCHGDYHLGQLLFTGKDFVIIDFEGEPARPISERRIKRSPLRDVAGMLRSFHYAAYSAIFSQEERGLIRPEDLPYVERWALFWYTWIAALFLQSYLEPAGQSAFLPKEREELRVLLDLYLLEKAIYELGYELNHRPNWVRIPIRGIQKLMES</sequence>
<keyword evidence="10" id="KW-0106">Calcium</keyword>
<keyword evidence="8" id="KW-0479">Metal-binding</keyword>
<evidence type="ECO:0000256" key="1">
    <source>
        <dbReference type="ARBA" id="ARBA00001595"/>
    </source>
</evidence>
<feature type="domain" description="Glycosyl hydrolase family 13 catalytic" evidence="16">
    <location>
        <begin position="25"/>
        <end position="424"/>
    </location>
</feature>
<dbReference type="InterPro" id="IPR011009">
    <property type="entry name" value="Kinase-like_dom_sf"/>
</dbReference>
<keyword evidence="9" id="KW-0547">Nucleotide-binding</keyword>
<protein>
    <recommendedName>
        <fullName evidence="6">Maltokinase</fullName>
        <ecNumber evidence="4">2.7.1.175</ecNumber>
        <ecNumber evidence="5">5.4.99.16</ecNumber>
    </recommendedName>
    <alternativeName>
        <fullName evidence="14">Maltose alpha-D-glucosyltransferase</fullName>
    </alternativeName>
    <alternativeName>
        <fullName evidence="13">Maltose-1-phosphate synthase</fullName>
    </alternativeName>
</protein>
<dbReference type="Gene3D" id="3.90.400.10">
    <property type="entry name" value="Oligo-1,6-glucosidase, Domain 2"/>
    <property type="match status" value="1"/>
</dbReference>
<comment type="catalytic activity">
    <reaction evidence="15">
        <text>D-maltose + ATP = alpha-maltose 1-phosphate + ADP + H(+)</text>
        <dbReference type="Rhea" id="RHEA:31915"/>
        <dbReference type="ChEBI" id="CHEBI:15378"/>
        <dbReference type="ChEBI" id="CHEBI:17306"/>
        <dbReference type="ChEBI" id="CHEBI:30616"/>
        <dbReference type="ChEBI" id="CHEBI:63576"/>
        <dbReference type="ChEBI" id="CHEBI:456216"/>
        <dbReference type="EC" id="2.7.1.175"/>
    </reaction>
</comment>
<evidence type="ECO:0000256" key="12">
    <source>
        <dbReference type="ARBA" id="ARBA00023235"/>
    </source>
</evidence>
<keyword evidence="12 17" id="KW-0413">Isomerase</keyword>
<dbReference type="Proteomes" id="UP000265882">
    <property type="component" value="Unassembled WGS sequence"/>
</dbReference>
<evidence type="ECO:0000256" key="7">
    <source>
        <dbReference type="ARBA" id="ARBA00022679"/>
    </source>
</evidence>
<evidence type="ECO:0000256" key="8">
    <source>
        <dbReference type="ARBA" id="ARBA00022723"/>
    </source>
</evidence>
<dbReference type="InterPro" id="IPR040999">
    <property type="entry name" value="Mak_N_cap"/>
</dbReference>
<dbReference type="InterPro" id="IPR032091">
    <property type="entry name" value="Malt_amylase-like_C"/>
</dbReference>
<dbReference type="GO" id="GO:0005524">
    <property type="term" value="F:ATP binding"/>
    <property type="evidence" value="ECO:0007669"/>
    <property type="project" value="UniProtKB-KW"/>
</dbReference>
<dbReference type="GO" id="GO:0016740">
    <property type="term" value="F:transferase activity"/>
    <property type="evidence" value="ECO:0007669"/>
    <property type="project" value="UniProtKB-KW"/>
</dbReference>
<dbReference type="GO" id="GO:0046872">
    <property type="term" value="F:metal ion binding"/>
    <property type="evidence" value="ECO:0007669"/>
    <property type="project" value="UniProtKB-KW"/>
</dbReference>
<dbReference type="SMART" id="SM00642">
    <property type="entry name" value="Aamy"/>
    <property type="match status" value="1"/>
</dbReference>
<dbReference type="InterPro" id="IPR045857">
    <property type="entry name" value="O16G_dom_2"/>
</dbReference>
<proteinExistence type="inferred from homology"/>
<comment type="similarity">
    <text evidence="3">Belongs to the aminoglycoside phosphotransferase family.</text>
</comment>
<dbReference type="NCBIfam" id="TIGR02456">
    <property type="entry name" value="treS_nterm"/>
    <property type="match status" value="1"/>
</dbReference>
<dbReference type="InterPro" id="IPR012811">
    <property type="entry name" value="TreS_maltokin_C_dom"/>
</dbReference>
<dbReference type="GO" id="GO:0005975">
    <property type="term" value="P:carbohydrate metabolic process"/>
    <property type="evidence" value="ECO:0007669"/>
    <property type="project" value="InterPro"/>
</dbReference>
<dbReference type="FunFam" id="3.20.20.80:FF:000055">
    <property type="entry name" value="Trehalose synthase"/>
    <property type="match status" value="1"/>
</dbReference>
<dbReference type="InterPro" id="IPR012810">
    <property type="entry name" value="TreS/a-amylase_N"/>
</dbReference>
<evidence type="ECO:0000256" key="5">
    <source>
        <dbReference type="ARBA" id="ARBA00012619"/>
    </source>
</evidence>
<evidence type="ECO:0000313" key="18">
    <source>
        <dbReference type="Proteomes" id="UP000265882"/>
    </source>
</evidence>
<evidence type="ECO:0000256" key="4">
    <source>
        <dbReference type="ARBA" id="ARBA00011962"/>
    </source>
</evidence>
<dbReference type="SUPFAM" id="SSF51011">
    <property type="entry name" value="Glycosyl hydrolase domain"/>
    <property type="match status" value="1"/>
</dbReference>
<evidence type="ECO:0000256" key="2">
    <source>
        <dbReference type="ARBA" id="ARBA00005496"/>
    </source>
</evidence>
<dbReference type="Gene3D" id="2.60.40.1180">
    <property type="entry name" value="Golgi alpha-mannosidase II"/>
    <property type="match status" value="1"/>
</dbReference>
<dbReference type="InterPro" id="IPR013780">
    <property type="entry name" value="Glyco_hydro_b"/>
</dbReference>
<dbReference type="PANTHER" id="PTHR10357:SF219">
    <property type="entry name" value="MALTOSE ALPHA-D-GLUCOSYLTRANSFERASE"/>
    <property type="match status" value="1"/>
</dbReference>
<accession>A0A3A4NHX7</accession>
<keyword evidence="11" id="KW-0067">ATP-binding</keyword>
<dbReference type="SUPFAM" id="SSF51445">
    <property type="entry name" value="(Trans)glycosidases"/>
    <property type="match status" value="1"/>
</dbReference>
<dbReference type="EMBL" id="QZKU01000077">
    <property type="protein sequence ID" value="RJP20388.1"/>
    <property type="molecule type" value="Genomic_DNA"/>
</dbReference>
<evidence type="ECO:0000256" key="3">
    <source>
        <dbReference type="ARBA" id="ARBA00006219"/>
    </source>
</evidence>
<evidence type="ECO:0000256" key="13">
    <source>
        <dbReference type="ARBA" id="ARBA00031251"/>
    </source>
</evidence>
<dbReference type="EC" id="5.4.99.16" evidence="5"/>
<dbReference type="Pfam" id="PF00128">
    <property type="entry name" value="Alpha-amylase"/>
    <property type="match status" value="1"/>
</dbReference>
<dbReference type="CDD" id="cd11334">
    <property type="entry name" value="AmyAc_TreS"/>
    <property type="match status" value="1"/>
</dbReference>
<comment type="similarity">
    <text evidence="2">Belongs to the glycosyl hydrolase 13 family. TreS subfamily.</text>
</comment>
<organism evidence="17 18">
    <name type="scientific">Abyssobacteria bacterium (strain SURF_5)</name>
    <dbReference type="NCBI Taxonomy" id="2093360"/>
    <lineage>
        <taxon>Bacteria</taxon>
        <taxon>Pseudomonadati</taxon>
        <taxon>Candidatus Hydrogenedentota</taxon>
        <taxon>Candidatus Abyssobacteria</taxon>
    </lineage>
</organism>
<dbReference type="NCBIfam" id="TIGR02457">
    <property type="entry name" value="TreS_Cterm"/>
    <property type="match status" value="1"/>
</dbReference>
<evidence type="ECO:0000256" key="14">
    <source>
        <dbReference type="ARBA" id="ARBA00031378"/>
    </source>
</evidence>
<evidence type="ECO:0000256" key="11">
    <source>
        <dbReference type="ARBA" id="ARBA00022840"/>
    </source>
</evidence>
<dbReference type="InterPro" id="IPR006047">
    <property type="entry name" value="GH13_cat_dom"/>
</dbReference>
<comment type="catalytic activity">
    <reaction evidence="1">
        <text>D-maltose = alpha,alpha-trehalose</text>
        <dbReference type="Rhea" id="RHEA:15145"/>
        <dbReference type="ChEBI" id="CHEBI:16551"/>
        <dbReference type="ChEBI" id="CHEBI:17306"/>
        <dbReference type="EC" id="5.4.99.16"/>
    </reaction>
</comment>
<evidence type="ECO:0000256" key="15">
    <source>
        <dbReference type="ARBA" id="ARBA00049067"/>
    </source>
</evidence>
<dbReference type="PANTHER" id="PTHR10357">
    <property type="entry name" value="ALPHA-AMYLASE FAMILY MEMBER"/>
    <property type="match status" value="1"/>
</dbReference>
<gene>
    <name evidence="17" type="primary">treS</name>
    <name evidence="17" type="ORF">C4520_11445</name>
</gene>
<evidence type="ECO:0000259" key="16">
    <source>
        <dbReference type="SMART" id="SM00642"/>
    </source>
</evidence>
<dbReference type="Pfam" id="PF16657">
    <property type="entry name" value="Malt_amylase_C"/>
    <property type="match status" value="1"/>
</dbReference>
<name>A0A3A4NHX7_ABYX5</name>
<evidence type="ECO:0000256" key="10">
    <source>
        <dbReference type="ARBA" id="ARBA00022837"/>
    </source>
</evidence>
<keyword evidence="7 17" id="KW-0808">Transferase</keyword>
<dbReference type="Pfam" id="PF18085">
    <property type="entry name" value="Mak_N_cap"/>
    <property type="match status" value="1"/>
</dbReference>
<dbReference type="Gene3D" id="3.20.20.80">
    <property type="entry name" value="Glycosidases"/>
    <property type="match status" value="1"/>
</dbReference>
<comment type="caution">
    <text evidence="17">The sequence shown here is derived from an EMBL/GenBank/DDBJ whole genome shotgun (WGS) entry which is preliminary data.</text>
</comment>
<dbReference type="SUPFAM" id="SSF56112">
    <property type="entry name" value="Protein kinase-like (PK-like)"/>
    <property type="match status" value="1"/>
</dbReference>
<evidence type="ECO:0000256" key="9">
    <source>
        <dbReference type="ARBA" id="ARBA00022741"/>
    </source>
</evidence>
<evidence type="ECO:0000313" key="17">
    <source>
        <dbReference type="EMBL" id="RJP20388.1"/>
    </source>
</evidence>
<dbReference type="GO" id="GO:0047471">
    <property type="term" value="F:maltose alpha-D-glucosyltransferase activity"/>
    <property type="evidence" value="ECO:0007669"/>
    <property type="project" value="UniProtKB-EC"/>
</dbReference>
<evidence type="ECO:0000256" key="6">
    <source>
        <dbReference type="ARBA" id="ARBA00013882"/>
    </source>
</evidence>
<dbReference type="Gene3D" id="3.90.1200.10">
    <property type="match status" value="1"/>
</dbReference>
<dbReference type="EC" id="2.7.1.175" evidence="4"/>
<dbReference type="InterPro" id="IPR017853">
    <property type="entry name" value="GH"/>
</dbReference>
<dbReference type="AlphaFoldDB" id="A0A3A4NHX7"/>
<reference evidence="17 18" key="1">
    <citation type="journal article" date="2017" name="ISME J.">
        <title>Energy and carbon metabolisms in a deep terrestrial subsurface fluid microbial community.</title>
        <authorList>
            <person name="Momper L."/>
            <person name="Jungbluth S.P."/>
            <person name="Lee M.D."/>
            <person name="Amend J.P."/>
        </authorList>
    </citation>
    <scope>NUCLEOTIDE SEQUENCE [LARGE SCALE GENOMIC DNA]</scope>
    <source>
        <strain evidence="17">SURF_5</strain>
    </source>
</reference>